<sequence length="361" mass="40730">MCEPDACGFHDAVKALSPLTIPANEEDFLNMFKELIKEFDIPLLALTIPDDCNSLSISAKLDDPCSSKDCEERLDILFVDGYGKCVVEYDSHSSTFESLNLTAPSGSTLHIIQNPCCESTCKPKKCSKSKKCSKPKKCCKPCCKPKGCRDSCCKPKKCCNPCKKNRCNPCRRRKCPQSCIPRKDSCCPNFGKGCERDCKYKDPRYSRSKLKVHDVGRDPFEVCDDSGRKLDVCHFLKICIPNEFYIKKGSGGCDEIFIYTTLCTNLPHEYRKHAIVSGNNFKIPLTSVENITGLNEQDLEILLRCPMMFIFEDGLNPIFRIIDDPTSEYPKFCDIIRKTSIDKRGGNKIHEGDLSDLFKVL</sequence>
<name>A0A481YP28_9VIRU</name>
<gene>
    <name evidence="1" type="ORF">LCDPAC02_02170</name>
</gene>
<dbReference type="EMBL" id="MK500301">
    <property type="protein sequence ID" value="QBK85018.1"/>
    <property type="molecule type" value="Genomic_DNA"/>
</dbReference>
<proteinExistence type="predicted"/>
<accession>A0A481YP28</accession>
<protein>
    <submittedName>
        <fullName evidence="1">Uncharacterized protein</fullName>
    </submittedName>
</protein>
<reference evidence="1" key="1">
    <citation type="journal article" date="2019" name="MBio">
        <title>Virus Genomes from Deep Sea Sediments Expand the Ocean Megavirome and Support Independent Origins of Viral Gigantism.</title>
        <authorList>
            <person name="Backstrom D."/>
            <person name="Yutin N."/>
            <person name="Jorgensen S.L."/>
            <person name="Dharamshi J."/>
            <person name="Homa F."/>
            <person name="Zaremba-Niedwiedzka K."/>
            <person name="Spang A."/>
            <person name="Wolf Y.I."/>
            <person name="Koonin E.V."/>
            <person name="Ettema T.J."/>
        </authorList>
    </citation>
    <scope>NUCLEOTIDE SEQUENCE</scope>
</reference>
<evidence type="ECO:0000313" key="1">
    <source>
        <dbReference type="EMBL" id="QBK85018.1"/>
    </source>
</evidence>
<organism evidence="1">
    <name type="scientific">Pithovirus LCDPAC02</name>
    <dbReference type="NCBI Taxonomy" id="2506601"/>
    <lineage>
        <taxon>Viruses</taxon>
        <taxon>Pithoviruses</taxon>
    </lineage>
</organism>